<dbReference type="Proteomes" id="UP000179034">
    <property type="component" value="Unassembled WGS sequence"/>
</dbReference>
<dbReference type="PANTHER" id="PTHR47878:SF2">
    <property type="entry name" value="OXIDOREDUCTASE FAD_NAD(P)-BINDING DOMAIN PROTEIN"/>
    <property type="match status" value="1"/>
</dbReference>
<evidence type="ECO:0000313" key="2">
    <source>
        <dbReference type="EMBL" id="OGF97369.1"/>
    </source>
</evidence>
<gene>
    <name evidence="2" type="ORF">A2Z06_04965</name>
</gene>
<dbReference type="AlphaFoldDB" id="A0A1F5YBC5"/>
<dbReference type="SUPFAM" id="SSF52343">
    <property type="entry name" value="Ferredoxin reductase-like, C-terminal NADP-linked domain"/>
    <property type="match status" value="1"/>
</dbReference>
<dbReference type="Pfam" id="PF00970">
    <property type="entry name" value="FAD_binding_6"/>
    <property type="match status" value="1"/>
</dbReference>
<dbReference type="PANTHER" id="PTHR47878">
    <property type="entry name" value="OXIDOREDUCTASE FAD/NAD(P)-BINDING DOMAIN PROTEIN"/>
    <property type="match status" value="1"/>
</dbReference>
<evidence type="ECO:0000259" key="1">
    <source>
        <dbReference type="PROSITE" id="PS51384"/>
    </source>
</evidence>
<comment type="caution">
    <text evidence="2">The sequence shown here is derived from an EMBL/GenBank/DDBJ whole genome shotgun (WGS) entry which is preliminary data.</text>
</comment>
<dbReference type="PRINTS" id="PR00410">
    <property type="entry name" value="PHEHYDRXLASE"/>
</dbReference>
<dbReference type="Pfam" id="PF00175">
    <property type="entry name" value="NAD_binding_1"/>
    <property type="match status" value="1"/>
</dbReference>
<sequence>MTMSERLKSRMKKATLVKMCTVGSDDLAIFTFESHEALFPFKAGQYAHLGLDIGGAFMQRLYSIASSPHERYHLEFYIVRVSEGKFTTHLFRMREGDEIYYMGPVGKFTLDRAKGSHLLMVSTGTGLAPYMSMVRKLYVDYRNGEKAFRHVTIMQGVSHVRDLGYHEELLEMDRDSAFGFRYLPTISRPGEDGSHPPSLSRSRVNDLVRHLFGEEKSGPVEPSLGQEIRVEKILEEIPPEDTTIYVCGNPGMIRDIEQLARAHGYSDILKEDYW</sequence>
<dbReference type="GO" id="GO:0016491">
    <property type="term" value="F:oxidoreductase activity"/>
    <property type="evidence" value="ECO:0007669"/>
    <property type="project" value="InterPro"/>
</dbReference>
<feature type="domain" description="FAD-binding FR-type" evidence="1">
    <location>
        <begin position="9"/>
        <end position="111"/>
    </location>
</feature>
<dbReference type="Gene3D" id="3.40.50.80">
    <property type="entry name" value="Nucleotide-binding domain of ferredoxin-NADP reductase (FNR) module"/>
    <property type="match status" value="1"/>
</dbReference>
<dbReference type="SUPFAM" id="SSF63380">
    <property type="entry name" value="Riboflavin synthase domain-like"/>
    <property type="match status" value="1"/>
</dbReference>
<organism evidence="2 3">
    <name type="scientific">Candidatus Glassbacteria bacterium RBG_16_58_8</name>
    <dbReference type="NCBI Taxonomy" id="1817866"/>
    <lineage>
        <taxon>Bacteria</taxon>
        <taxon>Candidatus Glassiibacteriota</taxon>
    </lineage>
</organism>
<dbReference type="EMBL" id="MFIW01000087">
    <property type="protein sequence ID" value="OGF97369.1"/>
    <property type="molecule type" value="Genomic_DNA"/>
</dbReference>
<dbReference type="InterPro" id="IPR008333">
    <property type="entry name" value="Cbr1-like_FAD-bd_dom"/>
</dbReference>
<evidence type="ECO:0000313" key="3">
    <source>
        <dbReference type="Proteomes" id="UP000179034"/>
    </source>
</evidence>
<dbReference type="InterPro" id="IPR001709">
    <property type="entry name" value="Flavoprot_Pyr_Nucl_cyt_Rdtase"/>
</dbReference>
<reference evidence="2 3" key="1">
    <citation type="journal article" date="2016" name="Nat. Commun.">
        <title>Thousands of microbial genomes shed light on interconnected biogeochemical processes in an aquifer system.</title>
        <authorList>
            <person name="Anantharaman K."/>
            <person name="Brown C.T."/>
            <person name="Hug L.A."/>
            <person name="Sharon I."/>
            <person name="Castelle C.J."/>
            <person name="Probst A.J."/>
            <person name="Thomas B.C."/>
            <person name="Singh A."/>
            <person name="Wilkins M.J."/>
            <person name="Karaoz U."/>
            <person name="Brodie E.L."/>
            <person name="Williams K.H."/>
            <person name="Hubbard S.S."/>
            <person name="Banfield J.F."/>
        </authorList>
    </citation>
    <scope>NUCLEOTIDE SEQUENCE [LARGE SCALE GENOMIC DNA]</scope>
</reference>
<dbReference type="InterPro" id="IPR017938">
    <property type="entry name" value="Riboflavin_synthase-like_b-brl"/>
</dbReference>
<protein>
    <recommendedName>
        <fullName evidence="1">FAD-binding FR-type domain-containing protein</fullName>
    </recommendedName>
</protein>
<dbReference type="Gene3D" id="2.40.30.10">
    <property type="entry name" value="Translation factors"/>
    <property type="match status" value="1"/>
</dbReference>
<dbReference type="PRINTS" id="PR00371">
    <property type="entry name" value="FPNCR"/>
</dbReference>
<proteinExistence type="predicted"/>
<dbReference type="PROSITE" id="PS51384">
    <property type="entry name" value="FAD_FR"/>
    <property type="match status" value="1"/>
</dbReference>
<dbReference type="InterPro" id="IPR051930">
    <property type="entry name" value="FNR_type-1"/>
</dbReference>
<dbReference type="InterPro" id="IPR001433">
    <property type="entry name" value="OxRdtase_FAD/NAD-bd"/>
</dbReference>
<name>A0A1F5YBC5_9BACT</name>
<dbReference type="InterPro" id="IPR017927">
    <property type="entry name" value="FAD-bd_FR_type"/>
</dbReference>
<accession>A0A1F5YBC5</accession>
<dbReference type="InterPro" id="IPR039261">
    <property type="entry name" value="FNR_nucleotide-bd"/>
</dbReference>